<evidence type="ECO:0000313" key="3">
    <source>
        <dbReference type="Proteomes" id="UP001596353"/>
    </source>
</evidence>
<evidence type="ECO:0000313" key="2">
    <source>
        <dbReference type="EMBL" id="MFC6759080.1"/>
    </source>
</evidence>
<accession>A0ABW2B0A1</accession>
<name>A0ABW2B0A1_9RHOB</name>
<gene>
    <name evidence="2" type="ORF">ACFQFQ_05520</name>
</gene>
<evidence type="ECO:0000256" key="1">
    <source>
        <dbReference type="SAM" id="MobiDB-lite"/>
    </source>
</evidence>
<sequence length="42" mass="4452">MTRFTTMGDKIANKKKKSLKAAKPAPKAAATVADIKPAAPRK</sequence>
<reference evidence="3" key="1">
    <citation type="journal article" date="2019" name="Int. J. Syst. Evol. Microbiol.">
        <title>The Global Catalogue of Microorganisms (GCM) 10K type strain sequencing project: providing services to taxonomists for standard genome sequencing and annotation.</title>
        <authorList>
            <consortium name="The Broad Institute Genomics Platform"/>
            <consortium name="The Broad Institute Genome Sequencing Center for Infectious Disease"/>
            <person name="Wu L."/>
            <person name="Ma J."/>
        </authorList>
    </citation>
    <scope>NUCLEOTIDE SEQUENCE [LARGE SCALE GENOMIC DNA]</scope>
    <source>
        <strain evidence="3">CCUG 66188</strain>
    </source>
</reference>
<dbReference type="EMBL" id="JBHSWG010000001">
    <property type="protein sequence ID" value="MFC6759080.1"/>
    <property type="molecule type" value="Genomic_DNA"/>
</dbReference>
<organism evidence="2 3">
    <name type="scientific">Sulfitobacter porphyrae</name>
    <dbReference type="NCBI Taxonomy" id="1246864"/>
    <lineage>
        <taxon>Bacteria</taxon>
        <taxon>Pseudomonadati</taxon>
        <taxon>Pseudomonadota</taxon>
        <taxon>Alphaproteobacteria</taxon>
        <taxon>Rhodobacterales</taxon>
        <taxon>Roseobacteraceae</taxon>
        <taxon>Sulfitobacter</taxon>
    </lineage>
</organism>
<proteinExistence type="predicted"/>
<feature type="region of interest" description="Disordered" evidence="1">
    <location>
        <begin position="1"/>
        <end position="42"/>
    </location>
</feature>
<feature type="compositionally biased region" description="Low complexity" evidence="1">
    <location>
        <begin position="21"/>
        <end position="33"/>
    </location>
</feature>
<comment type="caution">
    <text evidence="2">The sequence shown here is derived from an EMBL/GenBank/DDBJ whole genome shotgun (WGS) entry which is preliminary data.</text>
</comment>
<keyword evidence="3" id="KW-1185">Reference proteome</keyword>
<dbReference type="Proteomes" id="UP001596353">
    <property type="component" value="Unassembled WGS sequence"/>
</dbReference>
<protein>
    <submittedName>
        <fullName evidence="2">Malic enzyme</fullName>
    </submittedName>
</protein>